<protein>
    <submittedName>
        <fullName evidence="3">FAD-dependent oxidoreductase</fullName>
    </submittedName>
</protein>
<accession>A0A5N3P5C7</accession>
<keyword evidence="4" id="KW-1185">Reference proteome</keyword>
<dbReference type="Proteomes" id="UP000325684">
    <property type="component" value="Unassembled WGS sequence"/>
</dbReference>
<proteinExistence type="predicted"/>
<sequence>MRIGGNRSSRADDRGAIVRTHYGSTFHASYIKPSEELTEVWKNNYGPLESDSNQTFSLGYFEVVAREDGLLVVGRCAASIVSAYIALLDKDRAQQDSWRTTTQALEHSGLQLFEELKSEEVQYRTGSTRHIGGVFAANSATIQPAQLARGLRRVAIERGVRIFEKSPMVKLVRGASPRVVTRNGSVAANRVGLAMNAWSGMIPELSRQMVVVGSDLVATERCPELLEKLNLRSGLAISDSRLFTNYYRCTRDGRMVFGKGGGSFAFGADLGSLFDGSSRFEQQLRATMEWFYPEFSKVAKAKSWNGPIDRTMTGLPLFGQLNGSDSIFYAFGYSGNGVGPTHLGGRVLASLTLGLDDEFARLPLVGFRAERFPPEPFRYVGARVIRAALARREAAEDMGKKPAKLDVALASLMPGGLVPVKTKDGSS</sequence>
<dbReference type="PANTHER" id="PTHR13847">
    <property type="entry name" value="SARCOSINE DEHYDROGENASE-RELATED"/>
    <property type="match status" value="1"/>
</dbReference>
<keyword evidence="1" id="KW-0560">Oxidoreductase</keyword>
<dbReference type="Gene3D" id="3.50.50.60">
    <property type="entry name" value="FAD/NAD(P)-binding domain"/>
    <property type="match status" value="1"/>
</dbReference>
<reference evidence="3 4" key="1">
    <citation type="journal article" date="2019" name="Microorganisms">
        <title>Genome Insights into the Novel Species Microvirga brassicacearum, a Rapeseed Endophyte with Biotechnological Potential.</title>
        <authorList>
            <person name="Jimenez-Gomez A."/>
            <person name="Saati-Santamaria Z."/>
            <person name="Igual J.M."/>
            <person name="Rivas R."/>
            <person name="Mateos P.F."/>
            <person name="Garcia-Fraile P."/>
        </authorList>
    </citation>
    <scope>NUCLEOTIDE SEQUENCE [LARGE SCALE GENOMIC DNA]</scope>
    <source>
        <strain evidence="3 4">CDVBN77</strain>
    </source>
</reference>
<dbReference type="InterPro" id="IPR006076">
    <property type="entry name" value="FAD-dep_OxRdtase"/>
</dbReference>
<evidence type="ECO:0000313" key="4">
    <source>
        <dbReference type="Proteomes" id="UP000325684"/>
    </source>
</evidence>
<dbReference type="AlphaFoldDB" id="A0A5N3P5C7"/>
<dbReference type="PANTHER" id="PTHR13847:SF285">
    <property type="entry name" value="FAD DEPENDENT OXIDOREDUCTASE DOMAIN-CONTAINING PROTEIN"/>
    <property type="match status" value="1"/>
</dbReference>
<dbReference type="GO" id="GO:0005737">
    <property type="term" value="C:cytoplasm"/>
    <property type="evidence" value="ECO:0007669"/>
    <property type="project" value="TreeGrafter"/>
</dbReference>
<dbReference type="GO" id="GO:0016491">
    <property type="term" value="F:oxidoreductase activity"/>
    <property type="evidence" value="ECO:0007669"/>
    <property type="project" value="UniProtKB-KW"/>
</dbReference>
<dbReference type="InterPro" id="IPR036188">
    <property type="entry name" value="FAD/NAD-bd_sf"/>
</dbReference>
<evidence type="ECO:0000259" key="2">
    <source>
        <dbReference type="Pfam" id="PF01266"/>
    </source>
</evidence>
<dbReference type="Pfam" id="PF01266">
    <property type="entry name" value="DAO"/>
    <property type="match status" value="1"/>
</dbReference>
<dbReference type="Gene3D" id="3.30.9.10">
    <property type="entry name" value="D-Amino Acid Oxidase, subunit A, domain 2"/>
    <property type="match status" value="1"/>
</dbReference>
<feature type="domain" description="FAD dependent oxidoreductase" evidence="2">
    <location>
        <begin position="91"/>
        <end position="351"/>
    </location>
</feature>
<dbReference type="EMBL" id="VCMV01000054">
    <property type="protein sequence ID" value="KAB0264905.1"/>
    <property type="molecule type" value="Genomic_DNA"/>
</dbReference>
<dbReference type="SUPFAM" id="SSF51905">
    <property type="entry name" value="FAD/NAD(P)-binding domain"/>
    <property type="match status" value="1"/>
</dbReference>
<organism evidence="3 4">
    <name type="scientific">Microvirga brassicacearum</name>
    <dbReference type="NCBI Taxonomy" id="2580413"/>
    <lineage>
        <taxon>Bacteria</taxon>
        <taxon>Pseudomonadati</taxon>
        <taxon>Pseudomonadota</taxon>
        <taxon>Alphaproteobacteria</taxon>
        <taxon>Hyphomicrobiales</taxon>
        <taxon>Methylobacteriaceae</taxon>
        <taxon>Microvirga</taxon>
    </lineage>
</organism>
<name>A0A5N3P5C7_9HYPH</name>
<gene>
    <name evidence="3" type="ORF">FEZ63_20880</name>
</gene>
<comment type="caution">
    <text evidence="3">The sequence shown here is derived from an EMBL/GenBank/DDBJ whole genome shotgun (WGS) entry which is preliminary data.</text>
</comment>
<evidence type="ECO:0000256" key="1">
    <source>
        <dbReference type="ARBA" id="ARBA00023002"/>
    </source>
</evidence>
<dbReference type="OrthoDB" id="9806601at2"/>
<evidence type="ECO:0000313" key="3">
    <source>
        <dbReference type="EMBL" id="KAB0264905.1"/>
    </source>
</evidence>